<comment type="caution">
    <text evidence="2">The sequence shown here is derived from an EMBL/GenBank/DDBJ whole genome shotgun (WGS) entry which is preliminary data.</text>
</comment>
<evidence type="ECO:0000313" key="2">
    <source>
        <dbReference type="EMBL" id="GFM34018.1"/>
    </source>
</evidence>
<keyword evidence="1" id="KW-0812">Transmembrane</keyword>
<dbReference type="PROSITE" id="PS50096">
    <property type="entry name" value="IQ"/>
    <property type="match status" value="1"/>
</dbReference>
<gene>
    <name evidence="2" type="ORF">DSM101010T_23830</name>
</gene>
<dbReference type="Proteomes" id="UP000503840">
    <property type="component" value="Unassembled WGS sequence"/>
</dbReference>
<protein>
    <submittedName>
        <fullName evidence="2">Uncharacterized protein</fullName>
    </submittedName>
</protein>
<accession>A0A7J0BKB4</accession>
<evidence type="ECO:0000256" key="1">
    <source>
        <dbReference type="SAM" id="Phobius"/>
    </source>
</evidence>
<proteinExistence type="predicted"/>
<feature type="transmembrane region" description="Helical" evidence="1">
    <location>
        <begin position="419"/>
        <end position="436"/>
    </location>
</feature>
<sequence>MVCCMADKYGWCKDIKETIKGPDGKDYCIFHAPADSKSPNDLERETNNIIENTSNLINLSGSIFNCPIRFEIQNNKSLHISNSTFLYRLEIVDSNTDRIIAHNSKFKTINIFNSIVNLFQISKTKLEQIFATESTFKYVTISDINKEEETKHNFVEFVLSNIYTFSYFNSKTNLSIVSCTIDKSLYVNDICSNFLQIYSCTINGYAVLNKIETNKITISNTIPINNLEISNTNLSIFPLNGSPIENITFTLCEWPKHKDRITTKDSISIIELIHKKQTYSTLTKKEYTEILSTNEDIFRRLKKKARLDNNELLASDWHYGEKFMLEKRLWTEAPALTWLTLWLYRQISDYGESPAKALWVLLSFLSLFPLTFSLFTCDYTFPIDSGDIRTLTNNMLNYIPFASKAPDSSKLYPLRYLEIFWQTVITIQAAITGFAFRNKFRR</sequence>
<keyword evidence="1" id="KW-1133">Transmembrane helix</keyword>
<name>A0A7J0BKB4_9BACT</name>
<dbReference type="EMBL" id="BLVO01000013">
    <property type="protein sequence ID" value="GFM34018.1"/>
    <property type="molecule type" value="Genomic_DNA"/>
</dbReference>
<dbReference type="AlphaFoldDB" id="A0A7J0BKB4"/>
<reference evidence="2 3" key="1">
    <citation type="submission" date="2020-05" db="EMBL/GenBank/DDBJ databases">
        <title>Draft genome sequence of Desulfovibrio sp. strain HN2T.</title>
        <authorList>
            <person name="Ueno A."/>
            <person name="Tamazawa S."/>
            <person name="Tamamura S."/>
            <person name="Murakami T."/>
            <person name="Kiyama T."/>
            <person name="Inomata H."/>
            <person name="Amano Y."/>
            <person name="Miyakawa K."/>
            <person name="Tamaki H."/>
            <person name="Naganuma T."/>
            <person name="Kaneko K."/>
        </authorList>
    </citation>
    <scope>NUCLEOTIDE SEQUENCE [LARGE SCALE GENOMIC DNA]</scope>
    <source>
        <strain evidence="2 3">HN2</strain>
    </source>
</reference>
<keyword evidence="3" id="KW-1185">Reference proteome</keyword>
<organism evidence="2 3">
    <name type="scientific">Desulfovibrio subterraneus</name>
    <dbReference type="NCBI Taxonomy" id="2718620"/>
    <lineage>
        <taxon>Bacteria</taxon>
        <taxon>Pseudomonadati</taxon>
        <taxon>Thermodesulfobacteriota</taxon>
        <taxon>Desulfovibrionia</taxon>
        <taxon>Desulfovibrionales</taxon>
        <taxon>Desulfovibrionaceae</taxon>
        <taxon>Desulfovibrio</taxon>
    </lineage>
</organism>
<keyword evidence="1" id="KW-0472">Membrane</keyword>
<evidence type="ECO:0000313" key="3">
    <source>
        <dbReference type="Proteomes" id="UP000503840"/>
    </source>
</evidence>